<dbReference type="Gene3D" id="3.90.1750.10">
    <property type="entry name" value="Hect, E3 ligase catalytic domains"/>
    <property type="match status" value="1"/>
</dbReference>
<feature type="region of interest" description="Disordered" evidence="4">
    <location>
        <begin position="331"/>
        <end position="351"/>
    </location>
</feature>
<dbReference type="GO" id="GO:0004842">
    <property type="term" value="F:ubiquitin-protein transferase activity"/>
    <property type="evidence" value="ECO:0007669"/>
    <property type="project" value="InterPro"/>
</dbReference>
<dbReference type="InterPro" id="IPR000569">
    <property type="entry name" value="HECT_dom"/>
</dbReference>
<name>A0A5A9PSS7_9TELE</name>
<dbReference type="InterPro" id="IPR035983">
    <property type="entry name" value="Hect_E3_ubiquitin_ligase"/>
</dbReference>
<evidence type="ECO:0000313" key="7">
    <source>
        <dbReference type="EMBL" id="KAA0724081.1"/>
    </source>
</evidence>
<feature type="active site" description="Glycyl thioester intermediate" evidence="3">
    <location>
        <position position="657"/>
    </location>
</feature>
<sequence length="689" mass="75353">MSSDHESQSAVFDRVFSSISRARRELSINSQDNLLSSTRRLFRRHITSRKISRGMLCYHRQGPPGRQENAVWQIHLFLLPGPDIEVLPSTSALDRFGNLGLGRPVQESSGTGTQKSKIQLNWTLSELNNFVCQSYPNVSLNLIAFHLARAGKGRKIDKVHVDSEMTPSSSISQNPVQTSCTTAALDDTSLDAEITEAVNLDSLQEWRAMRSQQDEEFNFSLLADQEKISEERRQRMAARVEPLEGEFLKFKYPDGYVNKRKFITSEPIQVLFDFIGQNELASEVFPVQEAASSKAIESSSSGSIADHGIKSSSTLYVLWLSSLADLAPVAPSPAQPSVATPPVQHPAAPSSALPPVALPSVHPSISPPLAQPSVPSHSVIPLLTLPPIRHPAAASPGQPTAASSPGLPSVASLSAIPLVAPSPVQHPVALPPAQSSLALSSVQLPYVISEDQPLPCRPSAQPNIIDLDMQPTLDPPSPQGSVIDLLDDAPSFHQESPLHWEAPVDEVDLQTILKKLLCKVDKSFCPTSNQINVCRDNILQCSLQAFKRRWFNPEAKLDIVFVDAEENGEGAVDEGGPTREYLRLLMRAIHQSSIFQGHEKDQSLALDTQGECNAITLQMIMEFATGASSVPPLGFPYSPQIEFLHDHGKIFPEANTCLVVLRLPIHAEYEMFKRYMTDGIVQSPTFGVV</sequence>
<evidence type="ECO:0000313" key="8">
    <source>
        <dbReference type="Proteomes" id="UP000324632"/>
    </source>
</evidence>
<keyword evidence="2 3" id="KW-0833">Ubl conjugation pathway</keyword>
<protein>
    <submittedName>
        <fullName evidence="7">G2/M phase-specific E3 ubiquitin-protein ligase</fullName>
    </submittedName>
</protein>
<dbReference type="Proteomes" id="UP000324632">
    <property type="component" value="Chromosome 2"/>
</dbReference>
<feature type="compositionally biased region" description="Low complexity" evidence="4">
    <location>
        <begin position="335"/>
        <end position="351"/>
    </location>
</feature>
<dbReference type="Pfam" id="PF00632">
    <property type="entry name" value="HECT"/>
    <property type="match status" value="1"/>
</dbReference>
<evidence type="ECO:0000259" key="5">
    <source>
        <dbReference type="PROSITE" id="PS50033"/>
    </source>
</evidence>
<dbReference type="SUPFAM" id="SSF56204">
    <property type="entry name" value="Hect, E3 ligase catalytic domain"/>
    <property type="match status" value="2"/>
</dbReference>
<dbReference type="Gene3D" id="3.10.20.90">
    <property type="entry name" value="Phosphatidylinositol 3-kinase Catalytic Subunit, Chain A, domain 1"/>
    <property type="match status" value="1"/>
</dbReference>
<feature type="domain" description="HECT" evidence="6">
    <location>
        <begin position="542"/>
        <end position="589"/>
    </location>
</feature>
<dbReference type="SUPFAM" id="SSF54236">
    <property type="entry name" value="Ubiquitin-like"/>
    <property type="match status" value="1"/>
</dbReference>
<evidence type="ECO:0000256" key="2">
    <source>
        <dbReference type="ARBA" id="ARBA00022786"/>
    </source>
</evidence>
<dbReference type="EMBL" id="SOYY01000002">
    <property type="protein sequence ID" value="KAA0724081.1"/>
    <property type="molecule type" value="Genomic_DNA"/>
</dbReference>
<comment type="caution">
    <text evidence="7">The sequence shown here is derived from an EMBL/GenBank/DDBJ whole genome shotgun (WGS) entry which is preliminary data.</text>
</comment>
<dbReference type="InterPro" id="IPR029071">
    <property type="entry name" value="Ubiquitin-like_domsf"/>
</dbReference>
<dbReference type="InterPro" id="IPR001012">
    <property type="entry name" value="UBX_dom"/>
</dbReference>
<evidence type="ECO:0000256" key="3">
    <source>
        <dbReference type="PROSITE-ProRule" id="PRU00104"/>
    </source>
</evidence>
<keyword evidence="8" id="KW-1185">Reference proteome</keyword>
<evidence type="ECO:0000259" key="6">
    <source>
        <dbReference type="PROSITE" id="PS50237"/>
    </source>
</evidence>
<keyword evidence="1" id="KW-0808">Transferase</keyword>
<gene>
    <name evidence="7" type="ORF">E1301_Tti018482</name>
</gene>
<reference evidence="7 8" key="1">
    <citation type="journal article" date="2019" name="Mol. Ecol. Resour.">
        <title>Chromosome-level genome assembly of Triplophysa tibetana, a fish adapted to the harsh high-altitude environment of the Tibetan Plateau.</title>
        <authorList>
            <person name="Yang X."/>
            <person name="Liu H."/>
            <person name="Ma Z."/>
            <person name="Zou Y."/>
            <person name="Zou M."/>
            <person name="Mao Y."/>
            <person name="Li X."/>
            <person name="Wang H."/>
            <person name="Chen T."/>
            <person name="Wang W."/>
            <person name="Yang R."/>
        </authorList>
    </citation>
    <scope>NUCLEOTIDE SEQUENCE [LARGE SCALE GENOMIC DNA]</scope>
    <source>
        <strain evidence="7">TTIB1903HZAU</strain>
        <tissue evidence="7">Muscle</tissue>
    </source>
</reference>
<feature type="domain" description="UBX" evidence="5">
    <location>
        <begin position="248"/>
        <end position="317"/>
    </location>
</feature>
<dbReference type="PROSITE" id="PS50033">
    <property type="entry name" value="UBX"/>
    <property type="match status" value="1"/>
</dbReference>
<evidence type="ECO:0000256" key="4">
    <source>
        <dbReference type="SAM" id="MobiDB-lite"/>
    </source>
</evidence>
<organism evidence="7 8">
    <name type="scientific">Triplophysa tibetana</name>
    <dbReference type="NCBI Taxonomy" id="1572043"/>
    <lineage>
        <taxon>Eukaryota</taxon>
        <taxon>Metazoa</taxon>
        <taxon>Chordata</taxon>
        <taxon>Craniata</taxon>
        <taxon>Vertebrata</taxon>
        <taxon>Euteleostomi</taxon>
        <taxon>Actinopterygii</taxon>
        <taxon>Neopterygii</taxon>
        <taxon>Teleostei</taxon>
        <taxon>Ostariophysi</taxon>
        <taxon>Cypriniformes</taxon>
        <taxon>Nemacheilidae</taxon>
        <taxon>Triplophysa</taxon>
    </lineage>
</organism>
<dbReference type="AlphaFoldDB" id="A0A5A9PSS7"/>
<dbReference type="PROSITE" id="PS50237">
    <property type="entry name" value="HECT"/>
    <property type="match status" value="2"/>
</dbReference>
<accession>A0A5A9PSS7</accession>
<feature type="domain" description="HECT" evidence="6">
    <location>
        <begin position="618"/>
        <end position="689"/>
    </location>
</feature>
<proteinExistence type="predicted"/>
<comment type="caution">
    <text evidence="3">Lacks conserved residue(s) required for the propagation of feature annotation.</text>
</comment>
<evidence type="ECO:0000256" key="1">
    <source>
        <dbReference type="ARBA" id="ARBA00022679"/>
    </source>
</evidence>